<organism evidence="1 2">
    <name type="scientific">Parasphingorhabdus halotolerans</name>
    <dbReference type="NCBI Taxonomy" id="2725558"/>
    <lineage>
        <taxon>Bacteria</taxon>
        <taxon>Pseudomonadati</taxon>
        <taxon>Pseudomonadota</taxon>
        <taxon>Alphaproteobacteria</taxon>
        <taxon>Sphingomonadales</taxon>
        <taxon>Sphingomonadaceae</taxon>
        <taxon>Parasphingorhabdus</taxon>
    </lineage>
</organism>
<proteinExistence type="predicted"/>
<dbReference type="NCBIfam" id="TIGR04256">
    <property type="entry name" value="GxxExxY"/>
    <property type="match status" value="1"/>
</dbReference>
<evidence type="ECO:0000313" key="2">
    <source>
        <dbReference type="Proteomes" id="UP000501600"/>
    </source>
</evidence>
<accession>A0A6H2DIC2</accession>
<reference evidence="1 2" key="1">
    <citation type="submission" date="2020-04" db="EMBL/GenBank/DDBJ databases">
        <title>Genome sequence for Sphingorhabdus sp. strain M1.</title>
        <authorList>
            <person name="Park S.-J."/>
        </authorList>
    </citation>
    <scope>NUCLEOTIDE SEQUENCE [LARGE SCALE GENOMIC DNA]</scope>
    <source>
        <strain evidence="1 2">JK6</strain>
    </source>
</reference>
<dbReference type="InterPro" id="IPR026350">
    <property type="entry name" value="GxxExxY"/>
</dbReference>
<dbReference type="AlphaFoldDB" id="A0A6H2DIC2"/>
<dbReference type="Pfam" id="PF13366">
    <property type="entry name" value="PDDEXK_3"/>
    <property type="match status" value="1"/>
</dbReference>
<gene>
    <name evidence="1" type="ORF">HF685_00290</name>
</gene>
<sequence>MKDLEEIARIAVNCGFKIHKEFGPGLLESVYEVLLFESLKDQGLSAERQKIIPITFKGKVLEEAFRADIIVEGQLLIELKSTERHAPVHAKQVLTYLRLMNLQLGFLMNFGSYTFKDGIKRLSNDYYAPKRTF</sequence>
<keyword evidence="2" id="KW-1185">Reference proteome</keyword>
<protein>
    <submittedName>
        <fullName evidence="1">GxxExxY protein</fullName>
    </submittedName>
</protein>
<evidence type="ECO:0000313" key="1">
    <source>
        <dbReference type="EMBL" id="QJB67938.1"/>
    </source>
</evidence>
<name>A0A6H2DIC2_9SPHN</name>
<dbReference type="EMBL" id="CP051217">
    <property type="protein sequence ID" value="QJB67938.1"/>
    <property type="molecule type" value="Genomic_DNA"/>
</dbReference>
<dbReference type="RefSeq" id="WP_168817571.1">
    <property type="nucleotide sequence ID" value="NZ_CP051217.1"/>
</dbReference>
<dbReference type="Proteomes" id="UP000501600">
    <property type="component" value="Chromosome"/>
</dbReference>
<dbReference type="KEGG" id="phao:HF685_00290"/>